<accession>A0A016W0F4</accession>
<evidence type="ECO:0000313" key="2">
    <source>
        <dbReference type="EMBL" id="EYC33344.1"/>
    </source>
</evidence>
<organism evidence="2 3">
    <name type="scientific">Ancylostoma ceylanicum</name>
    <dbReference type="NCBI Taxonomy" id="53326"/>
    <lineage>
        <taxon>Eukaryota</taxon>
        <taxon>Metazoa</taxon>
        <taxon>Ecdysozoa</taxon>
        <taxon>Nematoda</taxon>
        <taxon>Chromadorea</taxon>
        <taxon>Rhabditida</taxon>
        <taxon>Rhabditina</taxon>
        <taxon>Rhabditomorpha</taxon>
        <taxon>Strongyloidea</taxon>
        <taxon>Ancylostomatidae</taxon>
        <taxon>Ancylostomatinae</taxon>
        <taxon>Ancylostoma</taxon>
    </lineage>
</organism>
<protein>
    <submittedName>
        <fullName evidence="2">Uncharacterized protein</fullName>
    </submittedName>
</protein>
<evidence type="ECO:0000256" key="1">
    <source>
        <dbReference type="SAM" id="MobiDB-lite"/>
    </source>
</evidence>
<dbReference type="Proteomes" id="UP000024635">
    <property type="component" value="Unassembled WGS sequence"/>
</dbReference>
<feature type="compositionally biased region" description="Basic and acidic residues" evidence="1">
    <location>
        <begin position="1"/>
        <end position="11"/>
    </location>
</feature>
<comment type="caution">
    <text evidence="2">The sequence shown here is derived from an EMBL/GenBank/DDBJ whole genome shotgun (WGS) entry which is preliminary data.</text>
</comment>
<keyword evidence="3" id="KW-1185">Reference proteome</keyword>
<dbReference type="EMBL" id="JARK01001338">
    <property type="protein sequence ID" value="EYC33344.1"/>
    <property type="molecule type" value="Genomic_DNA"/>
</dbReference>
<feature type="compositionally biased region" description="Polar residues" evidence="1">
    <location>
        <begin position="13"/>
        <end position="23"/>
    </location>
</feature>
<dbReference type="AlphaFoldDB" id="A0A016W0F4"/>
<feature type="region of interest" description="Disordered" evidence="1">
    <location>
        <begin position="1"/>
        <end position="23"/>
    </location>
</feature>
<name>A0A016W0F4_9BILA</name>
<proteinExistence type="predicted"/>
<evidence type="ECO:0000313" key="3">
    <source>
        <dbReference type="Proteomes" id="UP000024635"/>
    </source>
</evidence>
<reference evidence="3" key="1">
    <citation type="journal article" date="2015" name="Nat. Genet.">
        <title>The genome and transcriptome of the zoonotic hookworm Ancylostoma ceylanicum identify infection-specific gene families.</title>
        <authorList>
            <person name="Schwarz E.M."/>
            <person name="Hu Y."/>
            <person name="Antoshechkin I."/>
            <person name="Miller M.M."/>
            <person name="Sternberg P.W."/>
            <person name="Aroian R.V."/>
        </authorList>
    </citation>
    <scope>NUCLEOTIDE SEQUENCE</scope>
    <source>
        <strain evidence="3">HY135</strain>
    </source>
</reference>
<sequence length="145" mass="15832">MADEHCAKCRDGPSTTAPPTTTDESVCCHVTTPLRRPEDEQLVLLWLLHVCDYGRSSGPIDPEDSGASSSSILFSLCLQTGRAAFVEIDYQIRTGAGTGANFFVLVKRVVFCGILVVVTKRRILWSNVNVAPDGLSSCLKMSWLR</sequence>
<gene>
    <name evidence="2" type="primary">Acey_s0002.g734</name>
    <name evidence="2" type="ORF">Y032_0002g734</name>
</gene>